<dbReference type="InterPro" id="IPR000157">
    <property type="entry name" value="TIR_dom"/>
</dbReference>
<comment type="caution">
    <text evidence="4">The sequence shown here is derived from an EMBL/GenBank/DDBJ whole genome shotgun (WGS) entry which is preliminary data.</text>
</comment>
<protein>
    <recommendedName>
        <fullName evidence="3">TIR domain-containing protein</fullName>
    </recommendedName>
</protein>
<accession>A0AAV0I9E5</accession>
<dbReference type="GO" id="GO:0043531">
    <property type="term" value="F:ADP binding"/>
    <property type="evidence" value="ECO:0007669"/>
    <property type="project" value="InterPro"/>
</dbReference>
<dbReference type="SMART" id="SM00255">
    <property type="entry name" value="TIR"/>
    <property type="match status" value="1"/>
</dbReference>
<evidence type="ECO:0000259" key="3">
    <source>
        <dbReference type="PROSITE" id="PS50104"/>
    </source>
</evidence>
<evidence type="ECO:0000256" key="1">
    <source>
        <dbReference type="ARBA" id="ARBA00023027"/>
    </source>
</evidence>
<dbReference type="InterPro" id="IPR027417">
    <property type="entry name" value="P-loop_NTPase"/>
</dbReference>
<evidence type="ECO:0000256" key="2">
    <source>
        <dbReference type="SAM" id="Phobius"/>
    </source>
</evidence>
<keyword evidence="1" id="KW-0520">NAD</keyword>
<name>A0AAV0I9E5_9ROSI</name>
<dbReference type="InterPro" id="IPR032675">
    <property type="entry name" value="LRR_dom_sf"/>
</dbReference>
<dbReference type="SUPFAM" id="SSF52058">
    <property type="entry name" value="L domain-like"/>
    <property type="match status" value="1"/>
</dbReference>
<dbReference type="Gene3D" id="3.80.10.10">
    <property type="entry name" value="Ribonuclease Inhibitor"/>
    <property type="match status" value="2"/>
</dbReference>
<dbReference type="PANTHER" id="PTHR11017:SF570">
    <property type="entry name" value="DISEASE RESISTANCE PROTEIN (TIR-NBS CLASS)-RELATED"/>
    <property type="match status" value="1"/>
</dbReference>
<dbReference type="AlphaFoldDB" id="A0AAV0I9E5"/>
<dbReference type="Pfam" id="PF01582">
    <property type="entry name" value="TIR"/>
    <property type="match status" value="1"/>
</dbReference>
<organism evidence="4 5">
    <name type="scientific">Linum tenue</name>
    <dbReference type="NCBI Taxonomy" id="586396"/>
    <lineage>
        <taxon>Eukaryota</taxon>
        <taxon>Viridiplantae</taxon>
        <taxon>Streptophyta</taxon>
        <taxon>Embryophyta</taxon>
        <taxon>Tracheophyta</taxon>
        <taxon>Spermatophyta</taxon>
        <taxon>Magnoliopsida</taxon>
        <taxon>eudicotyledons</taxon>
        <taxon>Gunneridae</taxon>
        <taxon>Pentapetalae</taxon>
        <taxon>rosids</taxon>
        <taxon>fabids</taxon>
        <taxon>Malpighiales</taxon>
        <taxon>Linaceae</taxon>
        <taxon>Linum</taxon>
    </lineage>
</organism>
<keyword evidence="2" id="KW-1133">Transmembrane helix</keyword>
<dbReference type="Pfam" id="PF00931">
    <property type="entry name" value="NB-ARC"/>
    <property type="match status" value="1"/>
</dbReference>
<dbReference type="SUPFAM" id="SSF52540">
    <property type="entry name" value="P-loop containing nucleoside triphosphate hydrolases"/>
    <property type="match status" value="1"/>
</dbReference>
<keyword evidence="5" id="KW-1185">Reference proteome</keyword>
<dbReference type="InterPro" id="IPR044974">
    <property type="entry name" value="Disease_R_plants"/>
</dbReference>
<dbReference type="GO" id="GO:0006952">
    <property type="term" value="P:defense response"/>
    <property type="evidence" value="ECO:0007669"/>
    <property type="project" value="InterPro"/>
</dbReference>
<feature type="domain" description="TIR" evidence="3">
    <location>
        <begin position="83"/>
        <end position="245"/>
    </location>
</feature>
<proteinExistence type="predicted"/>
<dbReference type="PRINTS" id="PR00364">
    <property type="entry name" value="DISEASERSIST"/>
</dbReference>
<sequence length="879" mass="100024">MRYLELLTSRRFGFSLIRFLGDMDQQIWSLFRAVALLFFSLGIIFILWKKCSKISVHYSSRSESWAEQQPLPGPSLSDSVLPMEYEVFLSFRGPDVRTTFADFLYSVLDRSKIRTFFDNEEIRKGEKISTSILKAIGESKVYIPIFSLNYASSKWCLQELVEIVKCCKQREGHLILPIFYLVEPEAVRHQQGTYGKALEQHSKKYDTETIKAWKEALQEAGQIKGWHVTESDGQGAVVNKVFSEVWSHLIGHYMVMTDELIGIDVHVERMTELLMLDREDVQAIGIHGMGGIGKTTIAKAVYNKICAQFDHCCFMEDVRETMSRMDGIVTLQSKIISSILRQDHKVQDTNEDLGRAIVREEDFQYPWKRSRIWSKEDALDMLTDEKGTDRLEVLTVDMDGENFELTKKEFQKLSGLSSIPIDFNVKKLVILDLMSCPVRDDWKSWDSIKILHLTGLEIEVPELPSSLKRLSLSSPKVPNLLELKDLEKLWLSCDTLEIPWDLFKLSNLKDLSLMQVGNGMDALVLDHESTKPNGQSRYSREPGMRTLISSSPTLPSSLSTLSICGCQPLERLPNLANLSNLMTLYLSHIGVCEIPDLGELRMLEKFHLWDASNLINLDGLAHVELLEELSVNGCDVLRKLPSLSNLTKLRELKIIDCPFLSEIQGLGELEDLSFLLIKGCNQLTGVMGLDKLESLQQLVITDCTSIKELPDLSALKHLWKLRITGCNELTEVTGTMVGVRTMYDFSPDQDLNEAARWRRSMFPPSLLSPVQALRLCYENTDIYCCCLWHHDYGRLEVLRLLRLHVLLDASNPINLDGIEHLELLEELIVRGCGVLRKLLSLSNSTELMKLKIIDCPLSEIQGLDKLESLRALVIIDCKT</sequence>
<dbReference type="PROSITE" id="PS50104">
    <property type="entry name" value="TIR"/>
    <property type="match status" value="1"/>
</dbReference>
<dbReference type="GO" id="GO:0007165">
    <property type="term" value="P:signal transduction"/>
    <property type="evidence" value="ECO:0007669"/>
    <property type="project" value="InterPro"/>
</dbReference>
<keyword evidence="2" id="KW-0472">Membrane</keyword>
<keyword evidence="2" id="KW-0812">Transmembrane</keyword>
<dbReference type="EMBL" id="CAMGYJ010000003">
    <property type="protein sequence ID" value="CAI0394262.1"/>
    <property type="molecule type" value="Genomic_DNA"/>
</dbReference>
<evidence type="ECO:0000313" key="5">
    <source>
        <dbReference type="Proteomes" id="UP001154282"/>
    </source>
</evidence>
<feature type="transmembrane region" description="Helical" evidence="2">
    <location>
        <begin position="27"/>
        <end position="48"/>
    </location>
</feature>
<evidence type="ECO:0000313" key="4">
    <source>
        <dbReference type="EMBL" id="CAI0394262.1"/>
    </source>
</evidence>
<dbReference type="PANTHER" id="PTHR11017">
    <property type="entry name" value="LEUCINE-RICH REPEAT-CONTAINING PROTEIN"/>
    <property type="match status" value="1"/>
</dbReference>
<dbReference type="Gene3D" id="3.40.50.300">
    <property type="entry name" value="P-loop containing nucleotide triphosphate hydrolases"/>
    <property type="match status" value="1"/>
</dbReference>
<dbReference type="FunFam" id="3.40.50.10140:FF:000007">
    <property type="entry name" value="Disease resistance protein (TIR-NBS-LRR class)"/>
    <property type="match status" value="1"/>
</dbReference>
<dbReference type="Gene3D" id="3.40.50.10140">
    <property type="entry name" value="Toll/interleukin-1 receptor homology (TIR) domain"/>
    <property type="match status" value="1"/>
</dbReference>
<reference evidence="4" key="1">
    <citation type="submission" date="2022-08" db="EMBL/GenBank/DDBJ databases">
        <authorList>
            <person name="Gutierrez-Valencia J."/>
        </authorList>
    </citation>
    <scope>NUCLEOTIDE SEQUENCE</scope>
</reference>
<dbReference type="InterPro" id="IPR035897">
    <property type="entry name" value="Toll_tir_struct_dom_sf"/>
</dbReference>
<dbReference type="InterPro" id="IPR002182">
    <property type="entry name" value="NB-ARC"/>
</dbReference>
<dbReference type="Proteomes" id="UP001154282">
    <property type="component" value="Unassembled WGS sequence"/>
</dbReference>
<dbReference type="SUPFAM" id="SSF52200">
    <property type="entry name" value="Toll/Interleukin receptor TIR domain"/>
    <property type="match status" value="1"/>
</dbReference>
<gene>
    <name evidence="4" type="ORF">LITE_LOCUS8255</name>
</gene>